<evidence type="ECO:0000313" key="2">
    <source>
        <dbReference type="Proteomes" id="UP001497382"/>
    </source>
</evidence>
<reference evidence="1 2" key="1">
    <citation type="submission" date="2024-04" db="EMBL/GenBank/DDBJ databases">
        <authorList>
            <person name="Rising A."/>
            <person name="Reimegard J."/>
            <person name="Sonavane S."/>
            <person name="Akerstrom W."/>
            <person name="Nylinder S."/>
            <person name="Hedman E."/>
            <person name="Kallberg Y."/>
        </authorList>
    </citation>
    <scope>NUCLEOTIDE SEQUENCE [LARGE SCALE GENOMIC DNA]</scope>
</reference>
<accession>A0AAV2AJB7</accession>
<dbReference type="AlphaFoldDB" id="A0AAV2AJB7"/>
<dbReference type="EMBL" id="CAXIEN010000166">
    <property type="protein sequence ID" value="CAL1283319.1"/>
    <property type="molecule type" value="Genomic_DNA"/>
</dbReference>
<comment type="caution">
    <text evidence="1">The sequence shown here is derived from an EMBL/GenBank/DDBJ whole genome shotgun (WGS) entry which is preliminary data.</text>
</comment>
<protein>
    <recommendedName>
        <fullName evidence="3">SMB domain-containing protein</fullName>
    </recommendedName>
</protein>
<dbReference type="PANTHER" id="PTHR45902">
    <property type="entry name" value="LATROPHILIN RECEPTOR-LIKE PROTEIN A"/>
    <property type="match status" value="1"/>
</dbReference>
<evidence type="ECO:0008006" key="3">
    <source>
        <dbReference type="Google" id="ProtNLM"/>
    </source>
</evidence>
<keyword evidence="2" id="KW-1185">Reference proteome</keyword>
<name>A0AAV2AJB7_9ARAC</name>
<dbReference type="Proteomes" id="UP001497382">
    <property type="component" value="Unassembled WGS sequence"/>
</dbReference>
<proteinExistence type="predicted"/>
<dbReference type="InterPro" id="IPR053231">
    <property type="entry name" value="GPCR_LN-TM7"/>
</dbReference>
<organism evidence="1 2">
    <name type="scientific">Larinioides sclopetarius</name>
    <dbReference type="NCBI Taxonomy" id="280406"/>
    <lineage>
        <taxon>Eukaryota</taxon>
        <taxon>Metazoa</taxon>
        <taxon>Ecdysozoa</taxon>
        <taxon>Arthropoda</taxon>
        <taxon>Chelicerata</taxon>
        <taxon>Arachnida</taxon>
        <taxon>Araneae</taxon>
        <taxon>Araneomorphae</taxon>
        <taxon>Entelegynae</taxon>
        <taxon>Araneoidea</taxon>
        <taxon>Araneidae</taxon>
        <taxon>Larinioides</taxon>
    </lineage>
</organism>
<sequence>MRGYKFYQNMIYLSISGVLTVFLLIGSHALEYSLLENLELTCLPRDNCMLVQQHQASFENRSCECDSLCNVFRDCCIDKANLAPLAPSRIRKYLCMVFGGQYKVGVYVVDTCPHNYRASATIRSLCQEGDDFSDPLMSAPATLVSAGTTFRNRYCAECNGASPSSLESWMVYMNCETLIPLRLNDSYIWQNVKYNFSLRTWGVKIGDEFHKCEVLFNKPQNLSAVRFCRTTTIDSCPSSFLRASVKRLCASYSAVVYDTVNAYKNPHCAICNNKRATDLICLDSSMFTRNANRPFTFAHLLDVNRRDGDVVGMVERCPSGEKWDPFFKKCRKLTCALPGYQIVGGKCKRG</sequence>
<evidence type="ECO:0000313" key="1">
    <source>
        <dbReference type="EMBL" id="CAL1283319.1"/>
    </source>
</evidence>
<gene>
    <name evidence="1" type="ORF">LARSCL_LOCUS12527</name>
</gene>
<dbReference type="PANTHER" id="PTHR45902:SF1">
    <property type="entry name" value="LATROPHILIN RECEPTOR-LIKE PROTEIN A"/>
    <property type="match status" value="1"/>
</dbReference>